<dbReference type="EMBL" id="CP025938">
    <property type="protein sequence ID" value="AUS04488.1"/>
    <property type="molecule type" value="Genomic_DNA"/>
</dbReference>
<dbReference type="InterPro" id="IPR019694">
    <property type="entry name" value="Phage_HP1_Orf23"/>
</dbReference>
<dbReference type="KEGG" id="taj:C1A40_02925"/>
<dbReference type="Proteomes" id="UP000236592">
    <property type="component" value="Chromosome"/>
</dbReference>
<name>A0A2I7SF18_9FLAO</name>
<evidence type="ECO:0000313" key="2">
    <source>
        <dbReference type="Proteomes" id="UP000236592"/>
    </source>
</evidence>
<reference evidence="2" key="1">
    <citation type="submission" date="2018-01" db="EMBL/GenBank/DDBJ databases">
        <title>Complete genome of Tamlana sp. UJ94.</title>
        <authorList>
            <person name="Jung J."/>
            <person name="Chung D."/>
            <person name="Bae S.S."/>
            <person name="Baek K."/>
        </authorList>
    </citation>
    <scope>NUCLEOTIDE SEQUENCE [LARGE SCALE GENOMIC DNA]</scope>
    <source>
        <strain evidence="2">UJ94</strain>
    </source>
</reference>
<gene>
    <name evidence="1" type="ORF">C1A40_02925</name>
</gene>
<organism evidence="1 2">
    <name type="scientific">Pseudotamlana carrageenivorans</name>
    <dbReference type="NCBI Taxonomy" id="2069432"/>
    <lineage>
        <taxon>Bacteria</taxon>
        <taxon>Pseudomonadati</taxon>
        <taxon>Bacteroidota</taxon>
        <taxon>Flavobacteriia</taxon>
        <taxon>Flavobacteriales</taxon>
        <taxon>Flavobacteriaceae</taxon>
        <taxon>Pseudotamlana</taxon>
    </lineage>
</organism>
<dbReference type="AlphaFoldDB" id="A0A2I7SF18"/>
<protein>
    <recommendedName>
        <fullName evidence="3">DUF2586 domain-containing protein</fullName>
    </recommendedName>
</protein>
<accession>A0A2I7SF18</accession>
<sequence>MLPGIDIKFSNGNIGTVVPSADGVFGLLASAVAVATKFELNTPYVLKGMTDVASLGIVNDTDNYVLYQWLSEFFAEAGEGTELWLMGFPKTDKVSDWFTQDVGTGITPVEGLLDAANGKLTALFTAFSPDGSYVPTVSNGFDDDIADAKSKAQTLADNYTATKYAPFYTILEAYAFNGTHTDLPDLLTESNDRVGVFIGATQKRTGTVTTMGATTSVLAGRLASTQVQESPGKVKNGPLANLTAFIVDKAVEAYDVESLHDKGYISFRTHVGKAGYYITDGRLATKADDDYHYIERRRTIDKAFRIAHDIASNEILNDFDLTNEGKVDPIYAKDVSGRMETAIATQMTARGELSTDSSNPNDLGVQAAFNLDANVASTNKIEIVLKVRPKAYARWIEIVLGYDVNLNS</sequence>
<evidence type="ECO:0008006" key="3">
    <source>
        <dbReference type="Google" id="ProtNLM"/>
    </source>
</evidence>
<keyword evidence="2" id="KW-1185">Reference proteome</keyword>
<dbReference type="Pfam" id="PF10758">
    <property type="entry name" value="DUF2586"/>
    <property type="match status" value="1"/>
</dbReference>
<evidence type="ECO:0000313" key="1">
    <source>
        <dbReference type="EMBL" id="AUS04488.1"/>
    </source>
</evidence>
<dbReference type="RefSeq" id="WP_102994596.1">
    <property type="nucleotide sequence ID" value="NZ_CP025938.1"/>
</dbReference>
<dbReference type="OrthoDB" id="1318179at2"/>
<proteinExistence type="predicted"/>